<name>A0ABQ4F0B0_9ACTN</name>
<sequence>MPEGDLMTNAAFGASGPGSTLGQPAQATRSPGTSAGKHAVVTGASSGIGLAVVRRLLTEGWRVTGISRRPPPSTVRHSAETGGSANPRWSWLRVDLTDLDALGQTLTTVSGGVNAIVHSAGLQRTARLGALDPADAAAMWQVNVAAASHLVNALSGQLVPGGRVVLIGSRTREGAAGKSHYAATKAALVGLSRSWAMELLPRGITVNVVAPGPTDSPMLNDPARSGTPPKVPPLGRLIRPEEVAGLVTFLLGPDAGAITGQHLVICGGASLSWLPD</sequence>
<keyword evidence="6" id="KW-1185">Reference proteome</keyword>
<protein>
    <recommendedName>
        <fullName evidence="4">Ketoreductase domain-containing protein</fullName>
    </recommendedName>
</protein>
<feature type="region of interest" description="Disordered" evidence="3">
    <location>
        <begin position="215"/>
        <end position="234"/>
    </location>
</feature>
<dbReference type="InterPro" id="IPR036291">
    <property type="entry name" value="NAD(P)-bd_dom_sf"/>
</dbReference>
<dbReference type="InterPro" id="IPR002347">
    <property type="entry name" value="SDR_fam"/>
</dbReference>
<dbReference type="SMART" id="SM00822">
    <property type="entry name" value="PKS_KR"/>
    <property type="match status" value="1"/>
</dbReference>
<feature type="region of interest" description="Disordered" evidence="3">
    <location>
        <begin position="64"/>
        <end position="87"/>
    </location>
</feature>
<reference evidence="5 6" key="1">
    <citation type="submission" date="2021-01" db="EMBL/GenBank/DDBJ databases">
        <title>Whole genome shotgun sequence of Plantactinospora mayteni NBRC 109088.</title>
        <authorList>
            <person name="Komaki H."/>
            <person name="Tamura T."/>
        </authorList>
    </citation>
    <scope>NUCLEOTIDE SEQUENCE [LARGE SCALE GENOMIC DNA]</scope>
    <source>
        <strain evidence="5 6">NBRC 109088</strain>
    </source>
</reference>
<comment type="similarity">
    <text evidence="1">Belongs to the short-chain dehydrogenases/reductases (SDR) family.</text>
</comment>
<dbReference type="EMBL" id="BONX01000052">
    <property type="protein sequence ID" value="GIH00310.1"/>
    <property type="molecule type" value="Genomic_DNA"/>
</dbReference>
<dbReference type="PRINTS" id="PR00081">
    <property type="entry name" value="GDHRDH"/>
</dbReference>
<evidence type="ECO:0000256" key="1">
    <source>
        <dbReference type="ARBA" id="ARBA00006484"/>
    </source>
</evidence>
<dbReference type="CDD" id="cd05233">
    <property type="entry name" value="SDR_c"/>
    <property type="match status" value="1"/>
</dbReference>
<dbReference type="Pfam" id="PF13561">
    <property type="entry name" value="adh_short_C2"/>
    <property type="match status" value="1"/>
</dbReference>
<feature type="region of interest" description="Disordered" evidence="3">
    <location>
        <begin position="1"/>
        <end position="39"/>
    </location>
</feature>
<comment type="caution">
    <text evidence="5">The sequence shown here is derived from an EMBL/GenBank/DDBJ whole genome shotgun (WGS) entry which is preliminary data.</text>
</comment>
<dbReference type="SUPFAM" id="SSF51735">
    <property type="entry name" value="NAD(P)-binding Rossmann-fold domains"/>
    <property type="match status" value="1"/>
</dbReference>
<gene>
    <name evidence="5" type="ORF">Pma05_68820</name>
</gene>
<accession>A0ABQ4F0B0</accession>
<organism evidence="5 6">
    <name type="scientific">Plantactinospora mayteni</name>
    <dbReference type="NCBI Taxonomy" id="566021"/>
    <lineage>
        <taxon>Bacteria</taxon>
        <taxon>Bacillati</taxon>
        <taxon>Actinomycetota</taxon>
        <taxon>Actinomycetes</taxon>
        <taxon>Micromonosporales</taxon>
        <taxon>Micromonosporaceae</taxon>
        <taxon>Plantactinospora</taxon>
    </lineage>
</organism>
<evidence type="ECO:0000256" key="2">
    <source>
        <dbReference type="ARBA" id="ARBA00023002"/>
    </source>
</evidence>
<dbReference type="Proteomes" id="UP000621500">
    <property type="component" value="Unassembled WGS sequence"/>
</dbReference>
<evidence type="ECO:0000313" key="5">
    <source>
        <dbReference type="EMBL" id="GIH00310.1"/>
    </source>
</evidence>
<evidence type="ECO:0000259" key="4">
    <source>
        <dbReference type="SMART" id="SM00822"/>
    </source>
</evidence>
<dbReference type="Gene3D" id="3.40.50.720">
    <property type="entry name" value="NAD(P)-binding Rossmann-like Domain"/>
    <property type="match status" value="1"/>
</dbReference>
<evidence type="ECO:0000313" key="6">
    <source>
        <dbReference type="Proteomes" id="UP000621500"/>
    </source>
</evidence>
<feature type="compositionally biased region" description="Polar residues" evidence="3">
    <location>
        <begin position="17"/>
        <end position="33"/>
    </location>
</feature>
<keyword evidence="2" id="KW-0560">Oxidoreductase</keyword>
<proteinExistence type="inferred from homology"/>
<evidence type="ECO:0000256" key="3">
    <source>
        <dbReference type="SAM" id="MobiDB-lite"/>
    </source>
</evidence>
<dbReference type="InterPro" id="IPR057326">
    <property type="entry name" value="KR_dom"/>
</dbReference>
<dbReference type="PANTHER" id="PTHR42760:SF133">
    <property type="entry name" value="3-OXOACYL-[ACYL-CARRIER-PROTEIN] REDUCTASE"/>
    <property type="match status" value="1"/>
</dbReference>
<feature type="domain" description="Ketoreductase" evidence="4">
    <location>
        <begin position="37"/>
        <end position="212"/>
    </location>
</feature>
<dbReference type="PRINTS" id="PR00080">
    <property type="entry name" value="SDRFAMILY"/>
</dbReference>
<dbReference type="PANTHER" id="PTHR42760">
    <property type="entry name" value="SHORT-CHAIN DEHYDROGENASES/REDUCTASES FAMILY MEMBER"/>
    <property type="match status" value="1"/>
</dbReference>